<dbReference type="PANTHER" id="PTHR43806">
    <property type="entry name" value="PEPTIDASE S8"/>
    <property type="match status" value="1"/>
</dbReference>
<evidence type="ECO:0000313" key="12">
    <source>
        <dbReference type="Proteomes" id="UP000236379"/>
    </source>
</evidence>
<reference evidence="11 12" key="1">
    <citation type="submission" date="2018-01" db="EMBL/GenBank/DDBJ databases">
        <title>Deinococcus koreensis sp. nov., a radiation-resistant bacterium isolated from river water.</title>
        <authorList>
            <person name="Choi A."/>
        </authorList>
    </citation>
    <scope>NUCLEOTIDE SEQUENCE [LARGE SCALE GENOMIC DNA]</scope>
    <source>
        <strain evidence="11 12">SJW1-2</strain>
    </source>
</reference>
<sequence>MKHARIALGTLAVTLLLAACGQTPVQTAASPESVAAAPERTGTAVAPLLGTDNAAAIPGQYIVVFSQGALGSSLSTQSAGSLIGTLGLDPQGVRIQHIYAQALSGFAATLSAQNLQTLRGDPRVKYIEQDGVVHADATQTGATWGIDRIDQRALPLDGSYTYGTTASTVTAYIIDTGIRTTHAQFGGRAVWGSNQVDTNNTDCNGHGTHVAGTVGGGTYGVAKAVNLVAVKVLDCAGSGSNSGVIAGINWAAANKSGPAVANMSLGGGASQAVDDAVSGAVSKGLVMAVAAGNDNVNACNSSPARAPSAITVGSTTNTDARSSFSNYGSCLDIFAPGSSITSAWITNDTATNTISGTSMATPHVAGAAALVLAANPAYTPAQVAGALTGSATSGKVTGAGTGSPNLLLYTGSGAVTPPPSTGTTYTGTLSASGSSSYQPGTAGFSYAGGTLKGVLSGPSGADFDLYLQKLSGTTWSTVASSLGSTSSETVNYAAASGTYRWRVYAYSGTGSFSLTETK</sequence>
<dbReference type="Gene3D" id="3.40.50.200">
    <property type="entry name" value="Peptidase S8/S53 domain"/>
    <property type="match status" value="1"/>
</dbReference>
<dbReference type="GO" id="GO:0004252">
    <property type="term" value="F:serine-type endopeptidase activity"/>
    <property type="evidence" value="ECO:0007669"/>
    <property type="project" value="UniProtKB-UniRule"/>
</dbReference>
<feature type="chain" id="PRO_5014411208" evidence="8">
    <location>
        <begin position="29"/>
        <end position="518"/>
    </location>
</feature>
<feature type="active site" description="Charge relay system" evidence="5 6">
    <location>
        <position position="358"/>
    </location>
</feature>
<evidence type="ECO:0000259" key="9">
    <source>
        <dbReference type="Pfam" id="PF00082"/>
    </source>
</evidence>
<dbReference type="FunFam" id="3.40.50.200:FF:000014">
    <property type="entry name" value="Proteinase K"/>
    <property type="match status" value="1"/>
</dbReference>
<dbReference type="InterPro" id="IPR010259">
    <property type="entry name" value="S8pro/Inhibitor_I9"/>
</dbReference>
<dbReference type="PROSITE" id="PS00137">
    <property type="entry name" value="SUBTILASE_HIS"/>
    <property type="match status" value="1"/>
</dbReference>
<accession>A0A2K3V188</accession>
<keyword evidence="12" id="KW-1185">Reference proteome</keyword>
<dbReference type="InterPro" id="IPR050131">
    <property type="entry name" value="Peptidase_S8_subtilisin-like"/>
</dbReference>
<dbReference type="SUPFAM" id="SSF52743">
    <property type="entry name" value="Subtilisin-like"/>
    <property type="match status" value="1"/>
</dbReference>
<evidence type="ECO:0000259" key="10">
    <source>
        <dbReference type="Pfam" id="PF05922"/>
    </source>
</evidence>
<evidence type="ECO:0000256" key="2">
    <source>
        <dbReference type="ARBA" id="ARBA00022670"/>
    </source>
</evidence>
<dbReference type="InterPro" id="IPR000209">
    <property type="entry name" value="Peptidase_S8/S53_dom"/>
</dbReference>
<dbReference type="CDD" id="cd04077">
    <property type="entry name" value="Peptidases_S8_PCSK9_ProteinaseK_like"/>
    <property type="match status" value="1"/>
</dbReference>
<evidence type="ECO:0000256" key="7">
    <source>
        <dbReference type="RuleBase" id="RU003355"/>
    </source>
</evidence>
<keyword evidence="2 6" id="KW-0645">Protease</keyword>
<evidence type="ECO:0000256" key="6">
    <source>
        <dbReference type="PROSITE-ProRule" id="PRU01240"/>
    </source>
</evidence>
<dbReference type="InterPro" id="IPR034193">
    <property type="entry name" value="PCSK9_ProteinaseK-like"/>
</dbReference>
<dbReference type="Pfam" id="PF05922">
    <property type="entry name" value="Inhibitor_I9"/>
    <property type="match status" value="1"/>
</dbReference>
<dbReference type="InterPro" id="IPR023827">
    <property type="entry name" value="Peptidase_S8_Asp-AS"/>
</dbReference>
<evidence type="ECO:0000256" key="8">
    <source>
        <dbReference type="SAM" id="SignalP"/>
    </source>
</evidence>
<gene>
    <name evidence="11" type="ORF">CVO96_15330</name>
</gene>
<dbReference type="PROSITE" id="PS51892">
    <property type="entry name" value="SUBTILASE"/>
    <property type="match status" value="1"/>
</dbReference>
<feature type="signal peptide" evidence="8">
    <location>
        <begin position="1"/>
        <end position="28"/>
    </location>
</feature>
<keyword evidence="8" id="KW-0732">Signal</keyword>
<dbReference type="RefSeq" id="WP_103312970.1">
    <property type="nucleotide sequence ID" value="NZ_PPPD01000001.1"/>
</dbReference>
<feature type="active site" description="Charge relay system" evidence="5 6">
    <location>
        <position position="175"/>
    </location>
</feature>
<dbReference type="GO" id="GO:0006508">
    <property type="term" value="P:proteolysis"/>
    <property type="evidence" value="ECO:0007669"/>
    <property type="project" value="UniProtKB-KW"/>
</dbReference>
<keyword evidence="3 6" id="KW-0378">Hydrolase</keyword>
<protein>
    <submittedName>
        <fullName evidence="11">Peptidase S8</fullName>
    </submittedName>
</protein>
<dbReference type="InterPro" id="IPR022398">
    <property type="entry name" value="Peptidase_S8_His-AS"/>
</dbReference>
<proteinExistence type="inferred from homology"/>
<feature type="active site" description="Charge relay system" evidence="5 6">
    <location>
        <position position="206"/>
    </location>
</feature>
<dbReference type="Gene3D" id="2.60.120.380">
    <property type="match status" value="1"/>
</dbReference>
<comment type="caution">
    <text evidence="11">The sequence shown here is derived from an EMBL/GenBank/DDBJ whole genome shotgun (WGS) entry which is preliminary data.</text>
</comment>
<dbReference type="PANTHER" id="PTHR43806:SF11">
    <property type="entry name" value="CEREVISIN-RELATED"/>
    <property type="match status" value="1"/>
</dbReference>
<evidence type="ECO:0000256" key="4">
    <source>
        <dbReference type="ARBA" id="ARBA00022825"/>
    </source>
</evidence>
<evidence type="ECO:0000256" key="5">
    <source>
        <dbReference type="PIRSR" id="PIRSR615500-1"/>
    </source>
</evidence>
<dbReference type="SUPFAM" id="SSF54897">
    <property type="entry name" value="Protease propeptides/inhibitors"/>
    <property type="match status" value="1"/>
</dbReference>
<dbReference type="InterPro" id="IPR037045">
    <property type="entry name" value="S8pro/Inhibitor_I9_sf"/>
</dbReference>
<dbReference type="PROSITE" id="PS00136">
    <property type="entry name" value="SUBTILASE_ASP"/>
    <property type="match status" value="1"/>
</dbReference>
<dbReference type="PRINTS" id="PR00723">
    <property type="entry name" value="SUBTILISIN"/>
</dbReference>
<dbReference type="GO" id="GO:0005615">
    <property type="term" value="C:extracellular space"/>
    <property type="evidence" value="ECO:0007669"/>
    <property type="project" value="TreeGrafter"/>
</dbReference>
<dbReference type="PROSITE" id="PS51257">
    <property type="entry name" value="PROKAR_LIPOPROTEIN"/>
    <property type="match status" value="1"/>
</dbReference>
<dbReference type="InterPro" id="IPR015500">
    <property type="entry name" value="Peptidase_S8_subtilisin-rel"/>
</dbReference>
<evidence type="ECO:0000256" key="1">
    <source>
        <dbReference type="ARBA" id="ARBA00011073"/>
    </source>
</evidence>
<dbReference type="InterPro" id="IPR023828">
    <property type="entry name" value="Peptidase_S8_Ser-AS"/>
</dbReference>
<keyword evidence="4 6" id="KW-0720">Serine protease</keyword>
<comment type="similarity">
    <text evidence="1 6 7">Belongs to the peptidase S8 family.</text>
</comment>
<dbReference type="OrthoDB" id="9798386at2"/>
<dbReference type="EMBL" id="PPPD01000001">
    <property type="protein sequence ID" value="PNY82538.1"/>
    <property type="molecule type" value="Genomic_DNA"/>
</dbReference>
<dbReference type="Pfam" id="PF00082">
    <property type="entry name" value="Peptidase_S8"/>
    <property type="match status" value="1"/>
</dbReference>
<feature type="domain" description="Peptidase S8/S53" evidence="9">
    <location>
        <begin position="173"/>
        <end position="396"/>
    </location>
</feature>
<organism evidence="11 12">
    <name type="scientific">Deinococcus koreensis</name>
    <dbReference type="NCBI Taxonomy" id="2054903"/>
    <lineage>
        <taxon>Bacteria</taxon>
        <taxon>Thermotogati</taxon>
        <taxon>Deinococcota</taxon>
        <taxon>Deinococci</taxon>
        <taxon>Deinococcales</taxon>
        <taxon>Deinococcaceae</taxon>
        <taxon>Deinococcus</taxon>
    </lineage>
</organism>
<dbReference type="InterPro" id="IPR036852">
    <property type="entry name" value="Peptidase_S8/S53_dom_sf"/>
</dbReference>
<dbReference type="PROSITE" id="PS00138">
    <property type="entry name" value="SUBTILASE_SER"/>
    <property type="match status" value="1"/>
</dbReference>
<feature type="domain" description="Inhibitor I9" evidence="10">
    <location>
        <begin position="60"/>
        <end position="135"/>
    </location>
</feature>
<dbReference type="Proteomes" id="UP000236379">
    <property type="component" value="Unassembled WGS sequence"/>
</dbReference>
<evidence type="ECO:0000256" key="3">
    <source>
        <dbReference type="ARBA" id="ARBA00022801"/>
    </source>
</evidence>
<dbReference type="AlphaFoldDB" id="A0A2K3V188"/>
<dbReference type="Gene3D" id="3.30.70.80">
    <property type="entry name" value="Peptidase S8 propeptide/proteinase inhibitor I9"/>
    <property type="match status" value="1"/>
</dbReference>
<evidence type="ECO:0000313" key="11">
    <source>
        <dbReference type="EMBL" id="PNY82538.1"/>
    </source>
</evidence>
<name>A0A2K3V188_9DEIO</name>